<sequence length="804" mass="85373">MGGGVMGPGGNPGGGPMMQGPGGPGMGGGPGGYMGQQGYGEPSKGYMNQGMYGRNTGGYAGGPGGYAGRWMGGPGYNNQFMSHSGPRGPPGMAPGGMGHGPGPNRGPPSMGPMYGPGGGSQRVPQHPNYGPGPQQGHLRPPQGLKRPYNSESFPGMSQQYVGPNVNVQVEALMRDPVHTLAKICSTIQVLVVQAPPLSDPAPPLHIRPIKCPSHSTPVWTPKLTQEQFNGQGGGLSALNTGGPGGVYNSFNQPPGPGRGLPGYPSSPVPGNPTPPITPSSSMAPPYMSPGNSDVKPPPSSFLPDIKPNMAGLPPPPPTGNPSDDLRLTFPVRDGVVLEPFRLEHNLAVSNHVFQLRDSVSVNATPLTIERGDNKTSHKPLYLKQVCQPGRNTIQITVTACCCLVHRPSVRSVLQGLMKKRLLPAEHCVTKIKRNFSSGSIPGTPGLNGEDGVEQTAIRVSLKCPITFRRIQLPARGHDCRHIQCFDLESYLQLNCERGTWRCPVCNKTALLEGLEVDQYMLGILIYVQNSEYEEITIDPVCSWKPVPVKPDIHVKEESDGPVLKRCRTLSPSHMVLPSAPPSSSASPMPYPPLGGSNNSNTPDYPGPGTRETRSDCLKCLNFSGPGTPGVGGDFSSPGPPPLSYQSELSSALLTPDKPPPHPWLDRYTIINVLIDIFIWELKLSVFPYFLSSLLSPFVPSSQMSVSNRLDSTSHGAPLSQQQSQGLHGNSQMGGGSNQMMQRSNQNPRLQGDSSFGLGGSAEGPEASLDLLPELTNPDELLSYLGPPDLPNNNNDDLLSLFENN</sequence>
<dbReference type="GO" id="GO:0016925">
    <property type="term" value="P:protein sumoylation"/>
    <property type="evidence" value="ECO:0007669"/>
    <property type="project" value="TreeGrafter"/>
</dbReference>
<dbReference type="GO" id="GO:0000785">
    <property type="term" value="C:chromatin"/>
    <property type="evidence" value="ECO:0007669"/>
    <property type="project" value="TreeGrafter"/>
</dbReference>
<feature type="compositionally biased region" description="Low complexity" evidence="9">
    <location>
        <begin position="278"/>
        <end position="289"/>
    </location>
</feature>
<dbReference type="InterPro" id="IPR004181">
    <property type="entry name" value="Znf_MIZ"/>
</dbReference>
<feature type="region of interest" description="Disordered" evidence="9">
    <location>
        <begin position="628"/>
        <end position="652"/>
    </location>
</feature>
<dbReference type="GO" id="GO:0005634">
    <property type="term" value="C:nucleus"/>
    <property type="evidence" value="ECO:0007669"/>
    <property type="project" value="UniProtKB-SubCell"/>
</dbReference>
<feature type="region of interest" description="Disordered" evidence="9">
    <location>
        <begin position="704"/>
        <end position="804"/>
    </location>
</feature>
<dbReference type="Pfam" id="PF02891">
    <property type="entry name" value="zf-MIZ"/>
    <property type="match status" value="1"/>
</dbReference>
<keyword evidence="2" id="KW-1017">Isopeptide bond</keyword>
<feature type="compositionally biased region" description="Gly residues" evidence="9">
    <location>
        <begin position="93"/>
        <end position="103"/>
    </location>
</feature>
<evidence type="ECO:0000256" key="8">
    <source>
        <dbReference type="PROSITE-ProRule" id="PRU00452"/>
    </source>
</evidence>
<feature type="region of interest" description="Disordered" evidence="9">
    <location>
        <begin position="574"/>
        <end position="611"/>
    </location>
</feature>
<dbReference type="InterPro" id="IPR057847">
    <property type="entry name" value="ZMIZ1/ZMIZ2_GBD-like"/>
</dbReference>
<name>A0A7J5YPZ2_DISMA</name>
<proteinExistence type="predicted"/>
<dbReference type="GO" id="GO:0008270">
    <property type="term" value="F:zinc ion binding"/>
    <property type="evidence" value="ECO:0007669"/>
    <property type="project" value="UniProtKB-KW"/>
</dbReference>
<feature type="compositionally biased region" description="Polar residues" evidence="9">
    <location>
        <begin position="643"/>
        <end position="652"/>
    </location>
</feature>
<gene>
    <name evidence="11" type="ORF">F7725_013348</name>
</gene>
<feature type="compositionally biased region" description="Polar residues" evidence="9">
    <location>
        <begin position="704"/>
        <end position="730"/>
    </location>
</feature>
<dbReference type="GO" id="GO:0045944">
    <property type="term" value="P:positive regulation of transcription by RNA polymerase II"/>
    <property type="evidence" value="ECO:0007669"/>
    <property type="project" value="UniProtKB-ARBA"/>
</dbReference>
<feature type="region of interest" description="Disordered" evidence="9">
    <location>
        <begin position="1"/>
        <end position="37"/>
    </location>
</feature>
<evidence type="ECO:0000256" key="3">
    <source>
        <dbReference type="ARBA" id="ARBA00022723"/>
    </source>
</evidence>
<feature type="domain" description="SP-RING-type" evidence="10">
    <location>
        <begin position="448"/>
        <end position="529"/>
    </location>
</feature>
<feature type="compositionally biased region" description="Pro residues" evidence="9">
    <location>
        <begin position="264"/>
        <end position="277"/>
    </location>
</feature>
<evidence type="ECO:0000313" key="12">
    <source>
        <dbReference type="Proteomes" id="UP000518266"/>
    </source>
</evidence>
<dbReference type="OrthoDB" id="27975at2759"/>
<evidence type="ECO:0000259" key="10">
    <source>
        <dbReference type="PROSITE" id="PS51044"/>
    </source>
</evidence>
<dbReference type="InterPro" id="IPR013083">
    <property type="entry name" value="Znf_RING/FYVE/PHD"/>
</dbReference>
<dbReference type="Gene3D" id="3.30.40.10">
    <property type="entry name" value="Zinc/RING finger domain, C3HC4 (zinc finger)"/>
    <property type="match status" value="1"/>
</dbReference>
<evidence type="ECO:0000256" key="9">
    <source>
        <dbReference type="SAM" id="MobiDB-lite"/>
    </source>
</evidence>
<evidence type="ECO:0000256" key="1">
    <source>
        <dbReference type="ARBA" id="ARBA00004123"/>
    </source>
</evidence>
<evidence type="ECO:0000256" key="6">
    <source>
        <dbReference type="ARBA" id="ARBA00022843"/>
    </source>
</evidence>
<dbReference type="GO" id="GO:0061665">
    <property type="term" value="F:SUMO ligase activity"/>
    <property type="evidence" value="ECO:0007669"/>
    <property type="project" value="TreeGrafter"/>
</dbReference>
<feature type="region of interest" description="Disordered" evidence="9">
    <location>
        <begin position="78"/>
        <end position="157"/>
    </location>
</feature>
<dbReference type="FunFam" id="3.30.40.10:FF:000012">
    <property type="entry name" value="Zinc finger MIZ domain-containing protein 2"/>
    <property type="match status" value="1"/>
</dbReference>
<organism evidence="11 12">
    <name type="scientific">Dissostichus mawsoni</name>
    <name type="common">Antarctic cod</name>
    <dbReference type="NCBI Taxonomy" id="36200"/>
    <lineage>
        <taxon>Eukaryota</taxon>
        <taxon>Metazoa</taxon>
        <taxon>Chordata</taxon>
        <taxon>Craniata</taxon>
        <taxon>Vertebrata</taxon>
        <taxon>Euteleostomi</taxon>
        <taxon>Actinopterygii</taxon>
        <taxon>Neopterygii</taxon>
        <taxon>Teleostei</taxon>
        <taxon>Neoteleostei</taxon>
        <taxon>Acanthomorphata</taxon>
        <taxon>Eupercaria</taxon>
        <taxon>Perciformes</taxon>
        <taxon>Notothenioidei</taxon>
        <taxon>Nototheniidae</taxon>
        <taxon>Dissostichus</taxon>
    </lineage>
</organism>
<dbReference type="PANTHER" id="PTHR10782">
    <property type="entry name" value="ZINC FINGER MIZ DOMAIN-CONTAINING PROTEIN"/>
    <property type="match status" value="1"/>
</dbReference>
<dbReference type="AlphaFoldDB" id="A0A7J5YPZ2"/>
<keyword evidence="5" id="KW-0862">Zinc</keyword>
<keyword evidence="3" id="KW-0479">Metal-binding</keyword>
<dbReference type="EMBL" id="JAAKFY010000010">
    <property type="protein sequence ID" value="KAF3851576.1"/>
    <property type="molecule type" value="Genomic_DNA"/>
</dbReference>
<keyword evidence="7" id="KW-0539">Nucleus</keyword>
<keyword evidence="12" id="KW-1185">Reference proteome</keyword>
<evidence type="ECO:0000256" key="4">
    <source>
        <dbReference type="ARBA" id="ARBA00022771"/>
    </source>
</evidence>
<feature type="compositionally biased region" description="Gly residues" evidence="9">
    <location>
        <begin position="230"/>
        <end position="245"/>
    </location>
</feature>
<reference evidence="11 12" key="1">
    <citation type="submission" date="2020-03" db="EMBL/GenBank/DDBJ databases">
        <title>Dissostichus mawsoni Genome sequencing and assembly.</title>
        <authorList>
            <person name="Park H."/>
        </authorList>
    </citation>
    <scope>NUCLEOTIDE SEQUENCE [LARGE SCALE GENOMIC DNA]</scope>
    <source>
        <strain evidence="11">DM0001</strain>
        <tissue evidence="11">Muscle</tissue>
    </source>
</reference>
<dbReference type="PROSITE" id="PS51044">
    <property type="entry name" value="ZF_SP_RING"/>
    <property type="match status" value="1"/>
</dbReference>
<accession>A0A7J5YPZ2</accession>
<comment type="caution">
    <text evidence="11">The sequence shown here is derived from an EMBL/GenBank/DDBJ whole genome shotgun (WGS) entry which is preliminary data.</text>
</comment>
<evidence type="ECO:0000313" key="11">
    <source>
        <dbReference type="EMBL" id="KAF3851576.1"/>
    </source>
</evidence>
<dbReference type="GO" id="GO:0003712">
    <property type="term" value="F:transcription coregulator activity"/>
    <property type="evidence" value="ECO:0007669"/>
    <property type="project" value="TreeGrafter"/>
</dbReference>
<dbReference type="Proteomes" id="UP000518266">
    <property type="component" value="Unassembled WGS sequence"/>
</dbReference>
<evidence type="ECO:0000256" key="7">
    <source>
        <dbReference type="ARBA" id="ARBA00023242"/>
    </source>
</evidence>
<dbReference type="PANTHER" id="PTHR10782:SF38">
    <property type="entry name" value="ZINC FINGER MIZ DOMAIN-CONTAINING PROTEIN 2"/>
    <property type="match status" value="1"/>
</dbReference>
<evidence type="ECO:0000256" key="5">
    <source>
        <dbReference type="ARBA" id="ARBA00022833"/>
    </source>
</evidence>
<keyword evidence="6" id="KW-0832">Ubl conjugation</keyword>
<evidence type="ECO:0000256" key="2">
    <source>
        <dbReference type="ARBA" id="ARBA00022499"/>
    </source>
</evidence>
<keyword evidence="4 8" id="KW-0863">Zinc-finger</keyword>
<protein>
    <recommendedName>
        <fullName evidence="10">SP-RING-type domain-containing protein</fullName>
    </recommendedName>
</protein>
<comment type="subcellular location">
    <subcellularLocation>
        <location evidence="1">Nucleus</location>
    </subcellularLocation>
</comment>
<feature type="compositionally biased region" description="Polar residues" evidence="9">
    <location>
        <begin position="737"/>
        <end position="753"/>
    </location>
</feature>
<feature type="region of interest" description="Disordered" evidence="9">
    <location>
        <begin position="230"/>
        <end position="323"/>
    </location>
</feature>
<dbReference type="Pfam" id="PF25527">
    <property type="entry name" value="GBD-like_ZMIZ1_ZMIZ2"/>
    <property type="match status" value="1"/>
</dbReference>